<keyword evidence="4" id="KW-1185">Reference proteome</keyword>
<dbReference type="InterPro" id="IPR000209">
    <property type="entry name" value="Peptidase_S8/S53_dom"/>
</dbReference>
<dbReference type="PROSITE" id="PS51695">
    <property type="entry name" value="SEDOLISIN"/>
    <property type="match status" value="1"/>
</dbReference>
<dbReference type="Pfam" id="PF00082">
    <property type="entry name" value="Peptidase_S8"/>
    <property type="match status" value="1"/>
</dbReference>
<dbReference type="InterPro" id="IPR050819">
    <property type="entry name" value="Tripeptidyl-peptidase_I"/>
</dbReference>
<feature type="domain" description="Peptidase S53" evidence="2">
    <location>
        <begin position="79"/>
        <end position="405"/>
    </location>
</feature>
<dbReference type="RefSeq" id="WP_229854626.1">
    <property type="nucleotide sequence ID" value="NZ_BMTD01000024.1"/>
</dbReference>
<dbReference type="GO" id="GO:0008240">
    <property type="term" value="F:tripeptidyl-peptidase activity"/>
    <property type="evidence" value="ECO:0007669"/>
    <property type="project" value="TreeGrafter"/>
</dbReference>
<dbReference type="GO" id="GO:0006508">
    <property type="term" value="P:proteolysis"/>
    <property type="evidence" value="ECO:0007669"/>
    <property type="project" value="InterPro"/>
</dbReference>
<dbReference type="CDD" id="cd04056">
    <property type="entry name" value="Peptidases_S53"/>
    <property type="match status" value="1"/>
</dbReference>
<dbReference type="PANTHER" id="PTHR14218:SF15">
    <property type="entry name" value="TRIPEPTIDYL-PEPTIDASE 1"/>
    <property type="match status" value="1"/>
</dbReference>
<dbReference type="InterPro" id="IPR036852">
    <property type="entry name" value="Peptidase_S8/S53_dom_sf"/>
</dbReference>
<proteinExistence type="predicted"/>
<gene>
    <name evidence="3" type="ORF">GCM10010260_73020</name>
</gene>
<dbReference type="PANTHER" id="PTHR14218">
    <property type="entry name" value="PROTEASE S8 TRIPEPTIDYL PEPTIDASE I CLN2"/>
    <property type="match status" value="1"/>
</dbReference>
<dbReference type="AlphaFoldDB" id="A0A918IIX1"/>
<dbReference type="GO" id="GO:0004252">
    <property type="term" value="F:serine-type endopeptidase activity"/>
    <property type="evidence" value="ECO:0007669"/>
    <property type="project" value="InterPro"/>
</dbReference>
<dbReference type="Gene3D" id="3.40.50.200">
    <property type="entry name" value="Peptidase S8/S53 domain"/>
    <property type="match status" value="1"/>
</dbReference>
<keyword evidence="1" id="KW-0732">Signal</keyword>
<evidence type="ECO:0000256" key="1">
    <source>
        <dbReference type="SAM" id="SignalP"/>
    </source>
</evidence>
<feature type="chain" id="PRO_5037977435" evidence="1">
    <location>
        <begin position="30"/>
        <end position="410"/>
    </location>
</feature>
<protein>
    <submittedName>
        <fullName evidence="3">Peptidase S8</fullName>
    </submittedName>
</protein>
<reference evidence="3" key="2">
    <citation type="submission" date="2020-09" db="EMBL/GenBank/DDBJ databases">
        <authorList>
            <person name="Sun Q."/>
            <person name="Ohkuma M."/>
        </authorList>
    </citation>
    <scope>NUCLEOTIDE SEQUENCE</scope>
    <source>
        <strain evidence="3">JCM 4369</strain>
    </source>
</reference>
<name>A0A918IIX1_9ACTN</name>
<evidence type="ECO:0000259" key="2">
    <source>
        <dbReference type="PROSITE" id="PS51695"/>
    </source>
</evidence>
<dbReference type="SUPFAM" id="SSF52743">
    <property type="entry name" value="Subtilisin-like"/>
    <property type="match status" value="1"/>
</dbReference>
<dbReference type="EMBL" id="BMTD01000024">
    <property type="protein sequence ID" value="GGV22185.1"/>
    <property type="molecule type" value="Genomic_DNA"/>
</dbReference>
<comment type="caution">
    <text evidence="3">The sequence shown here is derived from an EMBL/GenBank/DDBJ whole genome shotgun (WGS) entry which is preliminary data.</text>
</comment>
<accession>A0A918IIX1</accession>
<evidence type="ECO:0000313" key="3">
    <source>
        <dbReference type="EMBL" id="GGV22185.1"/>
    </source>
</evidence>
<dbReference type="InterPro" id="IPR030400">
    <property type="entry name" value="Sedolisin_dom"/>
</dbReference>
<organism evidence="3 4">
    <name type="scientific">Streptomyces filipinensis</name>
    <dbReference type="NCBI Taxonomy" id="66887"/>
    <lineage>
        <taxon>Bacteria</taxon>
        <taxon>Bacillati</taxon>
        <taxon>Actinomycetota</taxon>
        <taxon>Actinomycetes</taxon>
        <taxon>Kitasatosporales</taxon>
        <taxon>Streptomycetaceae</taxon>
        <taxon>Streptomyces</taxon>
    </lineage>
</organism>
<feature type="signal peptide" evidence="1">
    <location>
        <begin position="1"/>
        <end position="29"/>
    </location>
</feature>
<dbReference type="Proteomes" id="UP000618795">
    <property type="component" value="Unassembled WGS sequence"/>
</dbReference>
<reference evidence="3" key="1">
    <citation type="journal article" date="2014" name="Int. J. Syst. Evol. Microbiol.">
        <title>Complete genome sequence of Corynebacterium casei LMG S-19264T (=DSM 44701T), isolated from a smear-ripened cheese.</title>
        <authorList>
            <consortium name="US DOE Joint Genome Institute (JGI-PGF)"/>
            <person name="Walter F."/>
            <person name="Albersmeier A."/>
            <person name="Kalinowski J."/>
            <person name="Ruckert C."/>
        </authorList>
    </citation>
    <scope>NUCLEOTIDE SEQUENCE</scope>
    <source>
        <strain evidence="3">JCM 4369</strain>
    </source>
</reference>
<sequence length="410" mass="42674">MYGVRPLQWLLASVLVLGGLAAGPPAARAHSSPTAKHHQPTAERVCHQPSDSLVASCTAMVRTDLPPMASVPPNARPPGLSPQDLRRAYDLNGQRGRGRTVAITVAHHHPHLESDLAVYRRKFGLPPCTTASGCLRVVNQRGGSTLPPTVDPEWSFEEAIDVDMVSAACPDCRILVVEDDSAFASDMFPGVDQAVAQGAKFISNSWVFPEASFEPDFDFHFSNNPGVVFAFASGDNGGVTQYPAASPYVTAVGGTTLIPLHTPRGFGEKAWNGTGCGCSAFEPKPAFQHDAVCPHNRTIADVSAVADPASGVAVYTTSPTLSGTTGWFVAGGTSVASPLVASMYALAGNPAPGTFPNSYPYAHPQDFFDVTVGQAGTFSALPGYDAPTGIGTPDGVAGLRDPWGGGYGAA</sequence>
<evidence type="ECO:0000313" key="4">
    <source>
        <dbReference type="Proteomes" id="UP000618795"/>
    </source>
</evidence>